<reference evidence="1" key="1">
    <citation type="submission" date="2019-09" db="EMBL/GenBank/DDBJ databases">
        <title>Draft genome sequences of 48 bacterial type strains from the CCUG.</title>
        <authorList>
            <person name="Tunovic T."/>
            <person name="Pineiro-Iglesias B."/>
            <person name="Unosson C."/>
            <person name="Inganas E."/>
            <person name="Ohlen M."/>
            <person name="Cardew S."/>
            <person name="Jensie-Markopoulos S."/>
            <person name="Salva-Serra F."/>
            <person name="Jaen-Luchoro D."/>
            <person name="Karlsson R."/>
            <person name="Svensson-Stadler L."/>
            <person name="Chun J."/>
            <person name="Moore E."/>
        </authorList>
    </citation>
    <scope>NUCLEOTIDE SEQUENCE</scope>
    <source>
        <strain evidence="1">CCUG 50899</strain>
    </source>
</reference>
<protein>
    <recommendedName>
        <fullName evidence="2">DNA-binding protein</fullName>
    </recommendedName>
</protein>
<dbReference type="AlphaFoldDB" id="A0A643F4E0"/>
<organism evidence="1">
    <name type="scientific">Brucella pituitosa</name>
    <dbReference type="NCBI Taxonomy" id="571256"/>
    <lineage>
        <taxon>Bacteria</taxon>
        <taxon>Pseudomonadati</taxon>
        <taxon>Pseudomonadota</taxon>
        <taxon>Alphaproteobacteria</taxon>
        <taxon>Hyphomicrobiales</taxon>
        <taxon>Brucellaceae</taxon>
        <taxon>Brucella/Ochrobactrum group</taxon>
        <taxon>Brucella</taxon>
    </lineage>
</organism>
<sequence>MVSATLNIKVPPRRLLKPRDAAEYCGLPVKHFMGMCTVVQIDMPNGDRLYDMHDLDAWIDALKTGGNSDDDRLLERLG</sequence>
<evidence type="ECO:0008006" key="2">
    <source>
        <dbReference type="Google" id="ProtNLM"/>
    </source>
</evidence>
<name>A0A643F4E0_9HYPH</name>
<dbReference type="RefSeq" id="WP_128092910.1">
    <property type="nucleotide sequence ID" value="NZ_JBHEEN010000001.1"/>
</dbReference>
<gene>
    <name evidence="1" type="ORF">F7Q93_07340</name>
</gene>
<evidence type="ECO:0000313" key="1">
    <source>
        <dbReference type="EMBL" id="KAB0572626.1"/>
    </source>
</evidence>
<comment type="caution">
    <text evidence="1">The sequence shown here is derived from an EMBL/GenBank/DDBJ whole genome shotgun (WGS) entry which is preliminary data.</text>
</comment>
<dbReference type="EMBL" id="VZPE01000002">
    <property type="protein sequence ID" value="KAB0572626.1"/>
    <property type="molecule type" value="Genomic_DNA"/>
</dbReference>
<accession>A0A643F4E0</accession>
<proteinExistence type="predicted"/>